<organism evidence="10 11">
    <name type="scientific">Tetrahymena thermophila (strain SB210)</name>
    <dbReference type="NCBI Taxonomy" id="312017"/>
    <lineage>
        <taxon>Eukaryota</taxon>
        <taxon>Sar</taxon>
        <taxon>Alveolata</taxon>
        <taxon>Ciliophora</taxon>
        <taxon>Intramacronucleata</taxon>
        <taxon>Oligohymenophorea</taxon>
        <taxon>Hymenostomatida</taxon>
        <taxon>Tetrahymenina</taxon>
        <taxon>Tetrahymenidae</taxon>
        <taxon>Tetrahymena</taxon>
    </lineage>
</organism>
<evidence type="ECO:0000256" key="3">
    <source>
        <dbReference type="ARBA" id="ARBA00017057"/>
    </source>
</evidence>
<keyword evidence="7 9" id="KW-0472">Membrane</keyword>
<dbReference type="KEGG" id="tet:TTHERM_00752160"/>
<dbReference type="InParanoid" id="Q23NK4"/>
<dbReference type="PANTHER" id="PTHR13085:SF0">
    <property type="entry name" value="SIGNAL PEPTIDASE COMPLEX SUBUNIT 2"/>
    <property type="match status" value="1"/>
</dbReference>
<dbReference type="Proteomes" id="UP000009168">
    <property type="component" value="Unassembled WGS sequence"/>
</dbReference>
<feature type="transmembrane region" description="Helical" evidence="9">
    <location>
        <begin position="78"/>
        <end position="95"/>
    </location>
</feature>
<accession>Q23NK4</accession>
<evidence type="ECO:0000313" key="11">
    <source>
        <dbReference type="Proteomes" id="UP000009168"/>
    </source>
</evidence>
<gene>
    <name evidence="10" type="ORF">TTHERM_00752160</name>
</gene>
<keyword evidence="5 9" id="KW-0256">Endoplasmic reticulum</keyword>
<evidence type="ECO:0000256" key="2">
    <source>
        <dbReference type="ARBA" id="ARBA00007324"/>
    </source>
</evidence>
<dbReference type="GO" id="GO:0005787">
    <property type="term" value="C:signal peptidase complex"/>
    <property type="evidence" value="ECO:0007669"/>
    <property type="project" value="UniProtKB-UniRule"/>
</dbReference>
<comment type="function">
    <text evidence="8 9">Component of the signal peptidase complex (SPC) which catalyzes the cleavage of N-terminal signal sequences from nascent proteins as they are translocated into the lumen of the endoplasmic reticulum. Enhances the enzymatic activity of SPC and facilitates the interactions between different components of the translocation site.</text>
</comment>
<evidence type="ECO:0000256" key="5">
    <source>
        <dbReference type="ARBA" id="ARBA00022824"/>
    </source>
</evidence>
<protein>
    <recommendedName>
        <fullName evidence="3 9">Signal peptidase complex subunit 2</fullName>
    </recommendedName>
</protein>
<dbReference type="GO" id="GO:0045047">
    <property type="term" value="P:protein targeting to ER"/>
    <property type="evidence" value="ECO:0007669"/>
    <property type="project" value="TreeGrafter"/>
</dbReference>
<dbReference type="EMBL" id="GG662655">
    <property type="protein sequence ID" value="EAR98070.2"/>
    <property type="molecule type" value="Genomic_DNA"/>
</dbReference>
<comment type="similarity">
    <text evidence="2 9">Belongs to the SPCS2 family.</text>
</comment>
<evidence type="ECO:0000256" key="8">
    <source>
        <dbReference type="ARBA" id="ARBA00045608"/>
    </source>
</evidence>
<dbReference type="GO" id="GO:0008233">
    <property type="term" value="F:peptidase activity"/>
    <property type="evidence" value="ECO:0007669"/>
    <property type="project" value="UniProtKB-UniRule"/>
</dbReference>
<name>Q23NK4_TETTS</name>
<dbReference type="AlphaFoldDB" id="Q23NK4"/>
<evidence type="ECO:0000256" key="4">
    <source>
        <dbReference type="ARBA" id="ARBA00022692"/>
    </source>
</evidence>
<dbReference type="GeneID" id="7846482"/>
<feature type="transmembrane region" description="Helical" evidence="9">
    <location>
        <begin position="54"/>
        <end position="72"/>
    </location>
</feature>
<sequence>MSKQATEKVQEYRTENKYDPYLIRDTVNTYIENLLEKNEKKTYTFSNKFLDTKIVLGFLILIVILVSHYYPLPFPKNIYILIACVSIYFILSNYYSHYENSVEGDTFALFTVSDKKETEQKSKEEKVLYRFNSNIEMLSDELELSISEYNQKKTYLAQQKIKINEYFDQDGYLCTSKLSKLVDKMLSTIKSKSQ</sequence>
<comment type="subcellular location">
    <subcellularLocation>
        <location evidence="1 9">Endoplasmic reticulum membrane</location>
        <topology evidence="1 9">Multi-pass membrane protein</topology>
    </subcellularLocation>
</comment>
<dbReference type="OrthoDB" id="284135at2759"/>
<dbReference type="RefSeq" id="XP_001018315.2">
    <property type="nucleotide sequence ID" value="XM_001018315.2"/>
</dbReference>
<evidence type="ECO:0000256" key="7">
    <source>
        <dbReference type="ARBA" id="ARBA00023136"/>
    </source>
</evidence>
<dbReference type="HOGENOM" id="CLU_981710_0_0_1"/>
<proteinExistence type="inferred from homology"/>
<dbReference type="InterPro" id="IPR009582">
    <property type="entry name" value="Spc2/SPCS2"/>
</dbReference>
<reference evidence="11" key="1">
    <citation type="journal article" date="2006" name="PLoS Biol.">
        <title>Macronuclear genome sequence of the ciliate Tetrahymena thermophila, a model eukaryote.</title>
        <authorList>
            <person name="Eisen J.A."/>
            <person name="Coyne R.S."/>
            <person name="Wu M."/>
            <person name="Wu D."/>
            <person name="Thiagarajan M."/>
            <person name="Wortman J.R."/>
            <person name="Badger J.H."/>
            <person name="Ren Q."/>
            <person name="Amedeo P."/>
            <person name="Jones K.M."/>
            <person name="Tallon L.J."/>
            <person name="Delcher A.L."/>
            <person name="Salzberg S.L."/>
            <person name="Silva J.C."/>
            <person name="Haas B.J."/>
            <person name="Majoros W.H."/>
            <person name="Farzad M."/>
            <person name="Carlton J.M."/>
            <person name="Smith R.K. Jr."/>
            <person name="Garg J."/>
            <person name="Pearlman R.E."/>
            <person name="Karrer K.M."/>
            <person name="Sun L."/>
            <person name="Manning G."/>
            <person name="Elde N.C."/>
            <person name="Turkewitz A.P."/>
            <person name="Asai D.J."/>
            <person name="Wilkes D.E."/>
            <person name="Wang Y."/>
            <person name="Cai H."/>
            <person name="Collins K."/>
            <person name="Stewart B.A."/>
            <person name="Lee S.R."/>
            <person name="Wilamowska K."/>
            <person name="Weinberg Z."/>
            <person name="Ruzzo W.L."/>
            <person name="Wloga D."/>
            <person name="Gaertig J."/>
            <person name="Frankel J."/>
            <person name="Tsao C.-C."/>
            <person name="Gorovsky M.A."/>
            <person name="Keeling P.J."/>
            <person name="Waller R.F."/>
            <person name="Patron N.J."/>
            <person name="Cherry J.M."/>
            <person name="Stover N.A."/>
            <person name="Krieger C.J."/>
            <person name="del Toro C."/>
            <person name="Ryder H.F."/>
            <person name="Williamson S.C."/>
            <person name="Barbeau R.A."/>
            <person name="Hamilton E.P."/>
            <person name="Orias E."/>
        </authorList>
    </citation>
    <scope>NUCLEOTIDE SEQUENCE [LARGE SCALE GENOMIC DNA]</scope>
    <source>
        <strain evidence="11">SB210</strain>
    </source>
</reference>
<keyword evidence="11" id="KW-1185">Reference proteome</keyword>
<evidence type="ECO:0000256" key="6">
    <source>
        <dbReference type="ARBA" id="ARBA00022989"/>
    </source>
</evidence>
<dbReference type="PANTHER" id="PTHR13085">
    <property type="entry name" value="MICROSOMAL SIGNAL PEPTIDASE 25 KDA SUBUNIT"/>
    <property type="match status" value="1"/>
</dbReference>
<keyword evidence="4 9" id="KW-0812">Transmembrane</keyword>
<evidence type="ECO:0000256" key="9">
    <source>
        <dbReference type="RuleBase" id="RU368033"/>
    </source>
</evidence>
<evidence type="ECO:0000256" key="1">
    <source>
        <dbReference type="ARBA" id="ARBA00004477"/>
    </source>
</evidence>
<dbReference type="GO" id="GO:0006465">
    <property type="term" value="P:signal peptide processing"/>
    <property type="evidence" value="ECO:0007669"/>
    <property type="project" value="UniProtKB-UniRule"/>
</dbReference>
<keyword evidence="6 9" id="KW-1133">Transmembrane helix</keyword>
<evidence type="ECO:0000313" key="10">
    <source>
        <dbReference type="EMBL" id="EAR98070.2"/>
    </source>
</evidence>
<dbReference type="STRING" id="312017.Q23NK4"/>
<dbReference type="Pfam" id="PF06703">
    <property type="entry name" value="SPC25"/>
    <property type="match status" value="1"/>
</dbReference>